<evidence type="ECO:0008006" key="4">
    <source>
        <dbReference type="Google" id="ProtNLM"/>
    </source>
</evidence>
<name>A0A1F6XNX8_9BACT</name>
<reference evidence="2 3" key="1">
    <citation type="journal article" date="2016" name="Nat. Commun.">
        <title>Thousands of microbial genomes shed light on interconnected biogeochemical processes in an aquifer system.</title>
        <authorList>
            <person name="Anantharaman K."/>
            <person name="Brown C.T."/>
            <person name="Hug L.A."/>
            <person name="Sharon I."/>
            <person name="Castelle C.J."/>
            <person name="Probst A.J."/>
            <person name="Thomas B.C."/>
            <person name="Singh A."/>
            <person name="Wilkins M.J."/>
            <person name="Karaoz U."/>
            <person name="Brodie E.L."/>
            <person name="Williams K.H."/>
            <person name="Hubbard S.S."/>
            <person name="Banfield J.F."/>
        </authorList>
    </citation>
    <scope>NUCLEOTIDE SEQUENCE [LARGE SCALE GENOMIC DNA]</scope>
</reference>
<gene>
    <name evidence="2" type="ORF">A2917_00575</name>
</gene>
<evidence type="ECO:0000256" key="1">
    <source>
        <dbReference type="SAM" id="Phobius"/>
    </source>
</evidence>
<evidence type="ECO:0000313" key="3">
    <source>
        <dbReference type="Proteomes" id="UP000178104"/>
    </source>
</evidence>
<dbReference type="STRING" id="1801780.A2917_00575"/>
<dbReference type="AlphaFoldDB" id="A0A1F6XNX8"/>
<dbReference type="EMBL" id="MFVE01000002">
    <property type="protein sequence ID" value="OGI95793.1"/>
    <property type="molecule type" value="Genomic_DNA"/>
</dbReference>
<evidence type="ECO:0000313" key="2">
    <source>
        <dbReference type="EMBL" id="OGI95793.1"/>
    </source>
</evidence>
<dbReference type="Proteomes" id="UP000178104">
    <property type="component" value="Unassembled WGS sequence"/>
</dbReference>
<keyword evidence="1" id="KW-1133">Transmembrane helix</keyword>
<proteinExistence type="predicted"/>
<keyword evidence="1" id="KW-0812">Transmembrane</keyword>
<feature type="transmembrane region" description="Helical" evidence="1">
    <location>
        <begin position="9"/>
        <end position="28"/>
    </location>
</feature>
<comment type="caution">
    <text evidence="2">The sequence shown here is derived from an EMBL/GenBank/DDBJ whole genome shotgun (WGS) entry which is preliminary data.</text>
</comment>
<keyword evidence="1" id="KW-0472">Membrane</keyword>
<organism evidence="2 3">
    <name type="scientific">Candidatus Nomurabacteria bacterium RIFCSPLOWO2_01_FULL_42_17</name>
    <dbReference type="NCBI Taxonomy" id="1801780"/>
    <lineage>
        <taxon>Bacteria</taxon>
        <taxon>Candidatus Nomuraibacteriota</taxon>
    </lineage>
</organism>
<protein>
    <recommendedName>
        <fullName evidence="4">Glucose/sorbosone dehydrogenase</fullName>
    </recommendedName>
</protein>
<sequence length="260" mass="29341">MAWALKRQFFYIIVLVLFLSVFGFLIFYPKLNKAPSCTDNKQNGAETGVDCGGLCARACLSQVDPISILWSRAFRVVPGRYNAVAYLENHNRNTAVNRINYKFRFADKNNVYIGKREGSTFIPPSGKFAIFEPGIDIGNSIPVYTTFEFTQVPQWVTVSQEKINQLKVLVSNIVLVGEDTSPVLSATIKNNSFFTIEEVDVVAILYDANHNAVSASRTYLDELKPEEVQNITFTWPEPFSNKVIAKEIIPMYNIFSVQLK</sequence>
<accession>A0A1F6XNX8</accession>